<feature type="domain" description="Fibronectin type-III" evidence="1">
    <location>
        <begin position="128"/>
        <end position="223"/>
    </location>
</feature>
<evidence type="ECO:0000313" key="3">
    <source>
        <dbReference type="Proteomes" id="UP000663848"/>
    </source>
</evidence>
<dbReference type="Gene3D" id="2.60.40.10">
    <property type="entry name" value="Immunoglobulins"/>
    <property type="match status" value="1"/>
</dbReference>
<evidence type="ECO:0000259" key="1">
    <source>
        <dbReference type="PROSITE" id="PS50853"/>
    </source>
</evidence>
<dbReference type="InterPro" id="IPR013783">
    <property type="entry name" value="Ig-like_fold"/>
</dbReference>
<reference evidence="2" key="1">
    <citation type="submission" date="2021-02" db="EMBL/GenBank/DDBJ databases">
        <authorList>
            <person name="Nowell W R."/>
        </authorList>
    </citation>
    <scope>NUCLEOTIDE SEQUENCE</scope>
</reference>
<dbReference type="InterPro" id="IPR036116">
    <property type="entry name" value="FN3_sf"/>
</dbReference>
<organism evidence="2 3">
    <name type="scientific">Rotaria socialis</name>
    <dbReference type="NCBI Taxonomy" id="392032"/>
    <lineage>
        <taxon>Eukaryota</taxon>
        <taxon>Metazoa</taxon>
        <taxon>Spiralia</taxon>
        <taxon>Gnathifera</taxon>
        <taxon>Rotifera</taxon>
        <taxon>Eurotatoria</taxon>
        <taxon>Bdelloidea</taxon>
        <taxon>Philodinida</taxon>
        <taxon>Philodinidae</taxon>
        <taxon>Rotaria</taxon>
    </lineage>
</organism>
<dbReference type="Proteomes" id="UP000663848">
    <property type="component" value="Unassembled WGS sequence"/>
</dbReference>
<dbReference type="AlphaFoldDB" id="A0A821TZU1"/>
<dbReference type="EMBL" id="CAJOBR010008650">
    <property type="protein sequence ID" value="CAF4882316.1"/>
    <property type="molecule type" value="Genomic_DNA"/>
</dbReference>
<dbReference type="PROSITE" id="PS50853">
    <property type="entry name" value="FN3"/>
    <property type="match status" value="1"/>
</dbReference>
<gene>
    <name evidence="2" type="ORF">QYT958_LOCUS29451</name>
</gene>
<accession>A0A821TZU1</accession>
<sequence>MISDYYGQLTPSNLTAYVVNSHTLSVTWDLPSNVNAINKIYITVIELGRTNRTIQAQEFDNTIKKLDIQIDSNDPFGIHPNRTIHFSARCSDRNGQNSSIIEYQLYVNMLTPPKTYYAQVPRSSTHPSPRDIRVVRINDTTIQVFWLPIYHPPVERYIVHYNDKAENKPENQWALYSPSHPSTTTATISGLKPDAMYNVRVSAEFSANIYERYNSSGTERREGDLSEIHVADIYH</sequence>
<dbReference type="CDD" id="cd00063">
    <property type="entry name" value="FN3"/>
    <property type="match status" value="1"/>
</dbReference>
<dbReference type="InterPro" id="IPR003961">
    <property type="entry name" value="FN3_dom"/>
</dbReference>
<proteinExistence type="predicted"/>
<protein>
    <recommendedName>
        <fullName evidence="1">Fibronectin type-III domain-containing protein</fullName>
    </recommendedName>
</protein>
<feature type="non-terminal residue" evidence="2">
    <location>
        <position position="1"/>
    </location>
</feature>
<name>A0A821TZU1_9BILA</name>
<dbReference type="SUPFAM" id="SSF49265">
    <property type="entry name" value="Fibronectin type III"/>
    <property type="match status" value="1"/>
</dbReference>
<dbReference type="Pfam" id="PF00041">
    <property type="entry name" value="fn3"/>
    <property type="match status" value="1"/>
</dbReference>
<dbReference type="SMART" id="SM00060">
    <property type="entry name" value="FN3"/>
    <property type="match status" value="2"/>
</dbReference>
<comment type="caution">
    <text evidence="2">The sequence shown here is derived from an EMBL/GenBank/DDBJ whole genome shotgun (WGS) entry which is preliminary data.</text>
</comment>
<evidence type="ECO:0000313" key="2">
    <source>
        <dbReference type="EMBL" id="CAF4882316.1"/>
    </source>
</evidence>